<name>A0A3B0C125_9BACL</name>
<dbReference type="Proteomes" id="UP000282311">
    <property type="component" value="Unassembled WGS sequence"/>
</dbReference>
<evidence type="ECO:0000313" key="2">
    <source>
        <dbReference type="EMBL" id="RKN78288.1"/>
    </source>
</evidence>
<dbReference type="InterPro" id="IPR012334">
    <property type="entry name" value="Pectin_lyas_fold"/>
</dbReference>
<organism evidence="2 3">
    <name type="scientific">Paenibacillus ginsengarvi</name>
    <dbReference type="NCBI Taxonomy" id="400777"/>
    <lineage>
        <taxon>Bacteria</taxon>
        <taxon>Bacillati</taxon>
        <taxon>Bacillota</taxon>
        <taxon>Bacilli</taxon>
        <taxon>Bacillales</taxon>
        <taxon>Paenibacillaceae</taxon>
        <taxon>Paenibacillus</taxon>
    </lineage>
</organism>
<reference evidence="2 3" key="1">
    <citation type="journal article" date="2007" name="Int. J. Syst. Evol. Microbiol.">
        <title>Paenibacillus ginsengarvi sp. nov., isolated from soil from ginseng cultivation.</title>
        <authorList>
            <person name="Yoon M.H."/>
            <person name="Ten L.N."/>
            <person name="Im W.T."/>
        </authorList>
    </citation>
    <scope>NUCLEOTIDE SEQUENCE [LARGE SCALE GENOMIC DNA]</scope>
    <source>
        <strain evidence="2 3">KCTC 13059</strain>
    </source>
</reference>
<feature type="domain" description="Phage tail fibre protein N-terminal" evidence="1">
    <location>
        <begin position="4"/>
        <end position="135"/>
    </location>
</feature>
<dbReference type="InterPro" id="IPR022225">
    <property type="entry name" value="Phage_tail_fibre_N"/>
</dbReference>
<dbReference type="PANTHER" id="PTHR35191:SF1">
    <property type="entry name" value="PROPHAGE SIDE TAIL FIBER PROTEIN HOMOLOG STFQ-RELATED"/>
    <property type="match status" value="1"/>
</dbReference>
<protein>
    <recommendedName>
        <fullName evidence="1">Phage tail fibre protein N-terminal domain-containing protein</fullName>
    </recommendedName>
</protein>
<dbReference type="InterPro" id="IPR051934">
    <property type="entry name" value="Phage_Tail_Fiber_Structural"/>
</dbReference>
<dbReference type="Pfam" id="PF12571">
    <property type="entry name" value="Phage_tail_fib"/>
    <property type="match status" value="1"/>
</dbReference>
<proteinExistence type="predicted"/>
<dbReference type="EMBL" id="RBAH01000019">
    <property type="protein sequence ID" value="RKN78288.1"/>
    <property type="molecule type" value="Genomic_DNA"/>
</dbReference>
<accession>A0A3B0C125</accession>
<keyword evidence="3" id="KW-1185">Reference proteome</keyword>
<dbReference type="Gene3D" id="2.160.20.10">
    <property type="entry name" value="Single-stranded right-handed beta-helix, Pectin lyase-like"/>
    <property type="match status" value="1"/>
</dbReference>
<evidence type="ECO:0000259" key="1">
    <source>
        <dbReference type="Pfam" id="PF12571"/>
    </source>
</evidence>
<dbReference type="RefSeq" id="WP_120749724.1">
    <property type="nucleotide sequence ID" value="NZ_RBAH01000019.1"/>
</dbReference>
<dbReference type="PANTHER" id="PTHR35191">
    <property type="entry name" value="PROPHAGE SIDE TAIL FIBER PROTEIN HOMOLOG STFQ-RELATED"/>
    <property type="match status" value="1"/>
</dbReference>
<sequence length="948" mass="102601">MTGSILTVIGKAKLASATSENQLEITHVAVGDGNGSYPVLTENRIALAHEVWRGHASNPIRDSQATNTLMFESVIPPDVGGFTIREIAIFDRSGAMIAIGHVDPAQQKPLPTQSTGIEMTVRIVIALANAAETNLILQTEKLEQQAGKGMEQEQLEEPVTHVSRRKLLTAFGMAGAALAAGSILPGSLTAYGKEGLSVAGTVYEGSNGKDKIPPGIAAKLELVTHNELAGREMAEAHPASAIKDSTGKNQQEINSGLLDINEMLAISNPANGSRVFVKHYDAAQGILEGGGEFVYDATKSNKNDGGICFNGWVRVTDNAAINVKWFGAVGDGVKDDYQALYNCFNHHFNPEVGTTDPNALQHAIPSLTFHLPRGCYRYTEPLRLPCKGTITCEGNLNYFARPDVVTQKNRATLFYDGDNLEVAALYTPMFKYVNNSWVLISDSTEFFTYSANINTHSMVRGCEYRFNLVTRRKTKIGLNAFGTESGNINVAIGTLGSWASPQKQASWGDYNPDDLSPRVGITCCTAWNLVFDRPRILAHNQGIYMGGSTGSVVIREGYINRQVSSAASSVTDGLVYSHSALPVSKQGLTSAITAVDADVSIYDTVTEGWGAPYMLFGGRISIFTPHIEGPNDIMMHDWIVYNCKLDVYNWGNIRSMQLRAGTSVIYSCGMSSDKGHYVHLQGSSYYRDNSLFNLLDGVPYDQYTNTAFLKISNVPTYKAINGFYVSDLRNMKQVGLQGENVVKLPIYMDPSRSGNKGIGLGVSNAVQSLSDLQEAIRILGSNWNGVVNLTSNLTVSASYDFSVLNNIQNIIFTINAGVTLTISNRFMVGCNNITFNGGGSIVVNSPLIEPRFTTYSPAVTIRLSNVTVSGASAIVRGDSMFGHVNLFVEPNVNMTSWTGKYLYSTSSYGFFNVAVLTTNRSAAIKSNEASNNNVDAANFIVANKIFVA</sequence>
<dbReference type="OrthoDB" id="2492682at2"/>
<dbReference type="AlphaFoldDB" id="A0A3B0C125"/>
<evidence type="ECO:0000313" key="3">
    <source>
        <dbReference type="Proteomes" id="UP000282311"/>
    </source>
</evidence>
<gene>
    <name evidence="2" type="ORF">D7M11_23575</name>
</gene>
<comment type="caution">
    <text evidence="2">The sequence shown here is derived from an EMBL/GenBank/DDBJ whole genome shotgun (WGS) entry which is preliminary data.</text>
</comment>